<dbReference type="PANTHER" id="PTHR46814:SF1">
    <property type="entry name" value="EGALITARIAN, ISOFORM B"/>
    <property type="match status" value="1"/>
</dbReference>
<organism evidence="3 4">
    <name type="scientific">Patella caerulea</name>
    <name type="common">Rayed Mediterranean limpet</name>
    <dbReference type="NCBI Taxonomy" id="87958"/>
    <lineage>
        <taxon>Eukaryota</taxon>
        <taxon>Metazoa</taxon>
        <taxon>Spiralia</taxon>
        <taxon>Lophotrochozoa</taxon>
        <taxon>Mollusca</taxon>
        <taxon>Gastropoda</taxon>
        <taxon>Patellogastropoda</taxon>
        <taxon>Patelloidea</taxon>
        <taxon>Patellidae</taxon>
        <taxon>Patella</taxon>
    </lineage>
</organism>
<sequence>MEYEIIEDVRKCRRVVETLMKEEMISCDAEGINLGKDGPLTLLQIATTEGHVYLFDIHKDKRMFQDGGLKQVLKSDQVLKVFHACSGDSEALKHQFGVSLRNVFDTQVAHMVILEKQGRLIPPMLKLEEICEIYGINKMEAKADMKKKWNKTAPDYWKRRPLTQEMIDYACEDVTILVTEIYENQLRQLKSLDAMELFRERVEETINYKLDPELKKTRRERMENAGKKVLREMGRKYRTPVSYENLTDEDEKAAIDRNWSYEDIELSMTHVVQNMYYDAFLKVLRELEKEMDQDGDDFNPIANYYYALCKGKTYARPNIKELATNLYNRFRQIISNDIVNKYNIETPLYFLRDQERAIIKDIRIKNARDKSKYHSLLVHFHYKLNEEDFKEFEQNLVNNPSNRFRQIISNDIVNKYNRETPLYFLRDQERAMIKDIRIKKARDKSKYHSLLVHFHYKLDEEDFKEFERNLVNNPSKVTVTKGFYTFLGYQTKESYIPATRLKQAIDRADKNPFPPRPPRTRRYDYGYDDYDYFD</sequence>
<reference evidence="3 4" key="1">
    <citation type="submission" date="2024-01" db="EMBL/GenBank/DDBJ databases">
        <title>The genome of the rayed Mediterranean limpet Patella caerulea (Linnaeus, 1758).</title>
        <authorList>
            <person name="Anh-Thu Weber A."/>
            <person name="Halstead-Nussloch G."/>
        </authorList>
    </citation>
    <scope>NUCLEOTIDE SEQUENCE [LARGE SCALE GENOMIC DNA]</scope>
    <source>
        <strain evidence="3">AATW-2023a</strain>
        <tissue evidence="3">Whole specimen</tissue>
    </source>
</reference>
<dbReference type="AlphaFoldDB" id="A0AAN8JIF4"/>
<dbReference type="GO" id="GO:0006139">
    <property type="term" value="P:nucleobase-containing compound metabolic process"/>
    <property type="evidence" value="ECO:0007669"/>
    <property type="project" value="InterPro"/>
</dbReference>
<dbReference type="InterPro" id="IPR012337">
    <property type="entry name" value="RNaseH-like_sf"/>
</dbReference>
<dbReference type="Proteomes" id="UP001347796">
    <property type="component" value="Unassembled WGS sequence"/>
</dbReference>
<feature type="domain" description="3'-5' exonuclease" evidence="2">
    <location>
        <begin position="3"/>
        <end position="190"/>
    </location>
</feature>
<dbReference type="SUPFAM" id="SSF53098">
    <property type="entry name" value="Ribonuclease H-like"/>
    <property type="match status" value="1"/>
</dbReference>
<dbReference type="GO" id="GO:0008408">
    <property type="term" value="F:3'-5' exonuclease activity"/>
    <property type="evidence" value="ECO:0007669"/>
    <property type="project" value="InterPro"/>
</dbReference>
<proteinExistence type="predicted"/>
<dbReference type="InterPro" id="IPR036397">
    <property type="entry name" value="RNaseH_sf"/>
</dbReference>
<evidence type="ECO:0000256" key="1">
    <source>
        <dbReference type="SAM" id="MobiDB-lite"/>
    </source>
</evidence>
<evidence type="ECO:0000313" key="3">
    <source>
        <dbReference type="EMBL" id="KAK6176226.1"/>
    </source>
</evidence>
<dbReference type="Pfam" id="PF01612">
    <property type="entry name" value="DNA_pol_A_exo1"/>
    <property type="match status" value="1"/>
</dbReference>
<feature type="region of interest" description="Disordered" evidence="1">
    <location>
        <begin position="507"/>
        <end position="528"/>
    </location>
</feature>
<evidence type="ECO:0000313" key="4">
    <source>
        <dbReference type="Proteomes" id="UP001347796"/>
    </source>
</evidence>
<dbReference type="EMBL" id="JAZGQO010000010">
    <property type="protein sequence ID" value="KAK6176226.1"/>
    <property type="molecule type" value="Genomic_DNA"/>
</dbReference>
<comment type="caution">
    <text evidence="3">The sequence shown here is derived from an EMBL/GenBank/DDBJ whole genome shotgun (WGS) entry which is preliminary data.</text>
</comment>
<dbReference type="SMART" id="SM00474">
    <property type="entry name" value="35EXOc"/>
    <property type="match status" value="1"/>
</dbReference>
<protein>
    <recommendedName>
        <fullName evidence="2">3'-5' exonuclease domain-containing protein</fullName>
    </recommendedName>
</protein>
<evidence type="ECO:0000259" key="2">
    <source>
        <dbReference type="SMART" id="SM00474"/>
    </source>
</evidence>
<accession>A0AAN8JIF4</accession>
<keyword evidence="4" id="KW-1185">Reference proteome</keyword>
<dbReference type="GO" id="GO:0003676">
    <property type="term" value="F:nucleic acid binding"/>
    <property type="evidence" value="ECO:0007669"/>
    <property type="project" value="InterPro"/>
</dbReference>
<dbReference type="InterPro" id="IPR002562">
    <property type="entry name" value="3'-5'_exonuclease_dom"/>
</dbReference>
<dbReference type="PANTHER" id="PTHR46814">
    <property type="entry name" value="EGALITARIAN, ISOFORM B"/>
    <property type="match status" value="1"/>
</dbReference>
<name>A0AAN8JIF4_PATCE</name>
<gene>
    <name evidence="3" type="ORF">SNE40_014550</name>
</gene>
<dbReference type="Gene3D" id="3.30.420.10">
    <property type="entry name" value="Ribonuclease H-like superfamily/Ribonuclease H"/>
    <property type="match status" value="1"/>
</dbReference>